<dbReference type="Proteomes" id="UP000032578">
    <property type="component" value="Unassembled WGS sequence"/>
</dbReference>
<evidence type="ECO:0000313" key="3">
    <source>
        <dbReference type="Proteomes" id="UP000032578"/>
    </source>
</evidence>
<name>A0A0D7W939_9FLAO</name>
<keyword evidence="1" id="KW-0472">Membrane</keyword>
<dbReference type="AlphaFoldDB" id="A0A0D7W939"/>
<feature type="transmembrane region" description="Helical" evidence="1">
    <location>
        <begin position="43"/>
        <end position="64"/>
    </location>
</feature>
<dbReference type="STRING" id="1435349.PW52_07760"/>
<dbReference type="OrthoDB" id="6385003at2"/>
<sequence length="169" mass="18775">MDINNWIHSIPGGIHVLFSIIGLATGAYMLLAKKGTKVHKRIGYIFSVALVSVNISALFIYDFNDGDISIFHYLIPVSLFFLIYGMYPMITKSKKKNKLVKHIIGMNGAAIGLWAAGATELFVRELSSGLTKNELILYSTIISVPFAILITISITYNIRKYVSNNSKQN</sequence>
<evidence type="ECO:0008006" key="4">
    <source>
        <dbReference type="Google" id="ProtNLM"/>
    </source>
</evidence>
<dbReference type="RefSeq" id="WP_044632370.1">
    <property type="nucleotide sequence ID" value="NZ_JTDW01000005.1"/>
</dbReference>
<dbReference type="PATRIC" id="fig|1435349.4.peg.2535"/>
<feature type="transmembrane region" description="Helical" evidence="1">
    <location>
        <begin position="12"/>
        <end position="31"/>
    </location>
</feature>
<feature type="transmembrane region" description="Helical" evidence="1">
    <location>
        <begin position="136"/>
        <end position="158"/>
    </location>
</feature>
<reference evidence="2 3" key="1">
    <citation type="submission" date="2014-11" db="EMBL/GenBank/DDBJ databases">
        <title>Tamlana sedimentorum sp. nov., isolated from shallow sand sediments of the Sea of Japan.</title>
        <authorList>
            <person name="Romanenko L.A."/>
        </authorList>
    </citation>
    <scope>NUCLEOTIDE SEQUENCE [LARGE SCALE GENOMIC DNA]</scope>
    <source>
        <strain evidence="2 3">JCM 19808</strain>
    </source>
</reference>
<proteinExistence type="predicted"/>
<feature type="transmembrane region" description="Helical" evidence="1">
    <location>
        <begin position="70"/>
        <end position="87"/>
    </location>
</feature>
<dbReference type="InterPro" id="IPR018750">
    <property type="entry name" value="DUF2306_membrane"/>
</dbReference>
<evidence type="ECO:0000256" key="1">
    <source>
        <dbReference type="SAM" id="Phobius"/>
    </source>
</evidence>
<accession>A0A0D7W939</accession>
<comment type="caution">
    <text evidence="2">The sequence shown here is derived from an EMBL/GenBank/DDBJ whole genome shotgun (WGS) entry which is preliminary data.</text>
</comment>
<feature type="transmembrane region" description="Helical" evidence="1">
    <location>
        <begin position="99"/>
        <end position="116"/>
    </location>
</feature>
<gene>
    <name evidence="2" type="ORF">PW52_07760</name>
</gene>
<dbReference type="EMBL" id="JTDW01000005">
    <property type="protein sequence ID" value="KJD35636.1"/>
    <property type="molecule type" value="Genomic_DNA"/>
</dbReference>
<keyword evidence="1" id="KW-0812">Transmembrane</keyword>
<keyword evidence="1" id="KW-1133">Transmembrane helix</keyword>
<evidence type="ECO:0000313" key="2">
    <source>
        <dbReference type="EMBL" id="KJD35636.1"/>
    </source>
</evidence>
<dbReference type="Pfam" id="PF10067">
    <property type="entry name" value="DUF2306"/>
    <property type="match status" value="1"/>
</dbReference>
<protein>
    <recommendedName>
        <fullName evidence="4">DUF2306 domain-containing protein</fullName>
    </recommendedName>
</protein>
<organism evidence="2 3">
    <name type="scientific">Neotamlana sedimentorum</name>
    <dbReference type="NCBI Taxonomy" id="1435349"/>
    <lineage>
        <taxon>Bacteria</taxon>
        <taxon>Pseudomonadati</taxon>
        <taxon>Bacteroidota</taxon>
        <taxon>Flavobacteriia</taxon>
        <taxon>Flavobacteriales</taxon>
        <taxon>Flavobacteriaceae</taxon>
        <taxon>Neotamlana</taxon>
    </lineage>
</organism>
<keyword evidence="3" id="KW-1185">Reference proteome</keyword>